<gene>
    <name evidence="2" type="ORF">PPACK8108_LOCUS19567</name>
</gene>
<comment type="caution">
    <text evidence="2">The sequence shown here is derived from an EMBL/GenBank/DDBJ whole genome shotgun (WGS) entry which is preliminary data.</text>
</comment>
<reference evidence="2" key="1">
    <citation type="submission" date="2022-06" db="EMBL/GenBank/DDBJ databases">
        <authorList>
            <consortium name="SYNGENTA / RWTH Aachen University"/>
        </authorList>
    </citation>
    <scope>NUCLEOTIDE SEQUENCE</scope>
</reference>
<sequence length="177" mass="19336">MGLPSLTTEESKGHLEGADNNLHPLGVNQTQSSHQDLSPATALNIPLEVDSQLFHNPSCIQPCPKVSFVFQTGAVNPIEMDENLEEPHVATLVPLKTIQKPFKGLINNTVPKPIRKDCSYMVDESILGFTTGHRKQFTPPSEESVKRALELSDNCIVQSLAVSHTSSDKSLESLKPL</sequence>
<evidence type="ECO:0000313" key="2">
    <source>
        <dbReference type="EMBL" id="CAH7685096.1"/>
    </source>
</evidence>
<dbReference type="AlphaFoldDB" id="A0AAV0BF01"/>
<protein>
    <submittedName>
        <fullName evidence="2">Uncharacterized protein</fullName>
    </submittedName>
</protein>
<feature type="region of interest" description="Disordered" evidence="1">
    <location>
        <begin position="1"/>
        <end position="37"/>
    </location>
</feature>
<organism evidence="2 3">
    <name type="scientific">Phakopsora pachyrhizi</name>
    <name type="common">Asian soybean rust disease fungus</name>
    <dbReference type="NCBI Taxonomy" id="170000"/>
    <lineage>
        <taxon>Eukaryota</taxon>
        <taxon>Fungi</taxon>
        <taxon>Dikarya</taxon>
        <taxon>Basidiomycota</taxon>
        <taxon>Pucciniomycotina</taxon>
        <taxon>Pucciniomycetes</taxon>
        <taxon>Pucciniales</taxon>
        <taxon>Phakopsoraceae</taxon>
        <taxon>Phakopsora</taxon>
    </lineage>
</organism>
<evidence type="ECO:0000313" key="3">
    <source>
        <dbReference type="Proteomes" id="UP001153365"/>
    </source>
</evidence>
<name>A0AAV0BF01_PHAPC</name>
<feature type="compositionally biased region" description="Polar residues" evidence="1">
    <location>
        <begin position="27"/>
        <end position="37"/>
    </location>
</feature>
<dbReference type="EMBL" id="CALTRL010005705">
    <property type="protein sequence ID" value="CAH7685096.1"/>
    <property type="molecule type" value="Genomic_DNA"/>
</dbReference>
<proteinExistence type="predicted"/>
<evidence type="ECO:0000256" key="1">
    <source>
        <dbReference type="SAM" id="MobiDB-lite"/>
    </source>
</evidence>
<accession>A0AAV0BF01</accession>
<keyword evidence="3" id="KW-1185">Reference proteome</keyword>
<dbReference type="Proteomes" id="UP001153365">
    <property type="component" value="Unassembled WGS sequence"/>
</dbReference>